<dbReference type="PROSITE" id="PS50088">
    <property type="entry name" value="ANK_REPEAT"/>
    <property type="match status" value="4"/>
</dbReference>
<proteinExistence type="predicted"/>
<keyword evidence="1" id="KW-0677">Repeat</keyword>
<dbReference type="InterPro" id="IPR002110">
    <property type="entry name" value="Ankyrin_rpt"/>
</dbReference>
<dbReference type="SMART" id="SM00248">
    <property type="entry name" value="ANK"/>
    <property type="match status" value="6"/>
</dbReference>
<keyword evidence="2 3" id="KW-0040">ANK repeat</keyword>
<evidence type="ECO:0000313" key="5">
    <source>
        <dbReference type="Proteomes" id="UP000794436"/>
    </source>
</evidence>
<evidence type="ECO:0000256" key="2">
    <source>
        <dbReference type="ARBA" id="ARBA00023043"/>
    </source>
</evidence>
<name>A0A8K1FDK3_PYTOL</name>
<sequence>MADTALLVHAEPSPPLPNASHEGGVVETVVQASQSQDEQAVDQVLASVQDKLSDGEIRALLNASVENGWKTLFKGLLQREFHMQLSEAIQFSQELLVSLVREGDADLLELFLKAAPSEIDVNSVDTTNQPLLLVAVEQDNTALVRVLLQAGATTPICDVERRITPLHLATEWNSVEMLRLLINAGADIDACTVEGDTPLHTASQNGHMESAECLLQEGADVHKTNATGECPLHVAAREGHTEMVKLLLRHGADVHACDRTGRTPLHVAAFFDESAARFASGEQDTQVGVLKSLLAYGASLESRDGQGNSVLRIAKTHRFDVIVNFVRTHHEASGNAKPKRRRAQA</sequence>
<dbReference type="Gene3D" id="1.25.40.20">
    <property type="entry name" value="Ankyrin repeat-containing domain"/>
    <property type="match status" value="2"/>
</dbReference>
<dbReference type="AlphaFoldDB" id="A0A8K1FDK3"/>
<comment type="caution">
    <text evidence="4">The sequence shown here is derived from an EMBL/GenBank/DDBJ whole genome shotgun (WGS) entry which is preliminary data.</text>
</comment>
<dbReference type="PROSITE" id="PS50297">
    <property type="entry name" value="ANK_REP_REGION"/>
    <property type="match status" value="3"/>
</dbReference>
<gene>
    <name evidence="4" type="ORF">Poli38472_014729</name>
</gene>
<dbReference type="SUPFAM" id="SSF48403">
    <property type="entry name" value="Ankyrin repeat"/>
    <property type="match status" value="1"/>
</dbReference>
<feature type="repeat" description="ANK" evidence="3">
    <location>
        <begin position="227"/>
        <end position="259"/>
    </location>
</feature>
<dbReference type="EMBL" id="SPLM01000151">
    <property type="protein sequence ID" value="TMW54958.1"/>
    <property type="molecule type" value="Genomic_DNA"/>
</dbReference>
<feature type="repeat" description="ANK" evidence="3">
    <location>
        <begin position="161"/>
        <end position="193"/>
    </location>
</feature>
<dbReference type="InterPro" id="IPR036770">
    <property type="entry name" value="Ankyrin_rpt-contain_sf"/>
</dbReference>
<evidence type="ECO:0000256" key="3">
    <source>
        <dbReference type="PROSITE-ProRule" id="PRU00023"/>
    </source>
</evidence>
<accession>A0A8K1FDK3</accession>
<dbReference type="PRINTS" id="PR01415">
    <property type="entry name" value="ANKYRIN"/>
</dbReference>
<dbReference type="PANTHER" id="PTHR24173">
    <property type="entry name" value="ANKYRIN REPEAT CONTAINING"/>
    <property type="match status" value="1"/>
</dbReference>
<organism evidence="4 5">
    <name type="scientific">Pythium oligandrum</name>
    <name type="common">Mycoparasitic fungus</name>
    <dbReference type="NCBI Taxonomy" id="41045"/>
    <lineage>
        <taxon>Eukaryota</taxon>
        <taxon>Sar</taxon>
        <taxon>Stramenopiles</taxon>
        <taxon>Oomycota</taxon>
        <taxon>Peronosporomycetes</taxon>
        <taxon>Pythiales</taxon>
        <taxon>Pythiaceae</taxon>
        <taxon>Pythium</taxon>
    </lineage>
</organism>
<evidence type="ECO:0000313" key="4">
    <source>
        <dbReference type="EMBL" id="TMW54958.1"/>
    </source>
</evidence>
<evidence type="ECO:0000256" key="1">
    <source>
        <dbReference type="ARBA" id="ARBA00022737"/>
    </source>
</evidence>
<reference evidence="4" key="1">
    <citation type="submission" date="2019-03" db="EMBL/GenBank/DDBJ databases">
        <title>Long read genome sequence of the mycoparasitic Pythium oligandrum ATCC 38472 isolated from sugarbeet rhizosphere.</title>
        <authorList>
            <person name="Gaulin E."/>
        </authorList>
    </citation>
    <scope>NUCLEOTIDE SEQUENCE</scope>
    <source>
        <strain evidence="4">ATCC 38472_TT</strain>
    </source>
</reference>
<feature type="repeat" description="ANK" evidence="3">
    <location>
        <begin position="194"/>
        <end position="226"/>
    </location>
</feature>
<dbReference type="Proteomes" id="UP000794436">
    <property type="component" value="Unassembled WGS sequence"/>
</dbReference>
<dbReference type="Pfam" id="PF12796">
    <property type="entry name" value="Ank_2"/>
    <property type="match status" value="2"/>
</dbReference>
<protein>
    <submittedName>
        <fullName evidence="4">Uncharacterized protein</fullName>
    </submittedName>
</protein>
<dbReference type="OrthoDB" id="158567at2759"/>
<keyword evidence="5" id="KW-1185">Reference proteome</keyword>
<dbReference type="PANTHER" id="PTHR24173:SF74">
    <property type="entry name" value="ANKYRIN REPEAT DOMAIN-CONTAINING PROTEIN 16"/>
    <property type="match status" value="1"/>
</dbReference>
<feature type="repeat" description="ANK" evidence="3">
    <location>
        <begin position="260"/>
        <end position="305"/>
    </location>
</feature>